<feature type="region of interest" description="Disordered" evidence="10">
    <location>
        <begin position="83"/>
        <end position="177"/>
    </location>
</feature>
<dbReference type="GO" id="GO:0008320">
    <property type="term" value="F:protein transmembrane transporter activity"/>
    <property type="evidence" value="ECO:0007669"/>
    <property type="project" value="UniProtKB-UniRule"/>
</dbReference>
<sequence>MFDIGFSEILLFGAIALIVLGPEKLPQAARTAGQWYAKFRRTVATLQSEIEAELDLAETRKQMQLELEKIRQAEVDMKREMEALRSSVSELQQHGKVPSMQAHNQSADTTPSLVHDTNAVRLPPEPLSHESPSHEPSNHKPPSHLAKPTTDITALLPDKPLDNSLGNSLDRPPDESYLTETKADDYLLSLEADVEADAVAKDLHEALFAATEPMYYRWFLLSDYDRVRRLPNPPFLPNYQADPLLHKLPSLVGVAQ</sequence>
<gene>
    <name evidence="9 11" type="primary">tatB</name>
    <name evidence="11" type="ORF">GSF12_01075</name>
</gene>
<feature type="compositionally biased region" description="Basic and acidic residues" evidence="10">
    <location>
        <begin position="127"/>
        <end position="138"/>
    </location>
</feature>
<evidence type="ECO:0000256" key="8">
    <source>
        <dbReference type="ARBA" id="ARBA00023136"/>
    </source>
</evidence>
<dbReference type="AlphaFoldDB" id="A0A6P1KJZ5"/>
<comment type="subunit">
    <text evidence="9">The Tat system comprises two distinct complexes: a TatABC complex, containing multiple copies of TatA, TatB and TatC subunits, and a separate TatA complex, containing only TatA subunits. Substrates initially bind to the TatABC complex, which probably triggers association of the separate TatA complex to form the active translocon.</text>
</comment>
<dbReference type="PRINTS" id="PR01506">
    <property type="entry name" value="TATBPROTEIN"/>
</dbReference>
<dbReference type="Pfam" id="PF02416">
    <property type="entry name" value="TatA_B_E"/>
    <property type="match status" value="1"/>
</dbReference>
<comment type="function">
    <text evidence="9">Part of the twin-arginine translocation (Tat) system that transports large folded proteins containing a characteristic twin-arginine motif in their signal peptide across membranes. Together with TatC, TatB is part of a receptor directly interacting with Tat signal peptides. TatB may form an oligomeric binding site that transiently accommodates folded Tat precursor proteins before their translocation.</text>
</comment>
<keyword evidence="6 9" id="KW-1133">Transmembrane helix</keyword>
<evidence type="ECO:0000256" key="9">
    <source>
        <dbReference type="HAMAP-Rule" id="MF_00237"/>
    </source>
</evidence>
<dbReference type="InterPro" id="IPR018448">
    <property type="entry name" value="TatB"/>
</dbReference>
<keyword evidence="2 9" id="KW-0813">Transport</keyword>
<evidence type="ECO:0000256" key="6">
    <source>
        <dbReference type="ARBA" id="ARBA00022989"/>
    </source>
</evidence>
<keyword evidence="5 9" id="KW-0653">Protein transport</keyword>
<dbReference type="GO" id="GO:0033281">
    <property type="term" value="C:TAT protein transport complex"/>
    <property type="evidence" value="ECO:0007669"/>
    <property type="project" value="UniProtKB-UniRule"/>
</dbReference>
<dbReference type="PANTHER" id="PTHR33162:SF1">
    <property type="entry name" value="SEC-INDEPENDENT PROTEIN TRANSLOCASE PROTEIN TATA, CHLOROPLASTIC"/>
    <property type="match status" value="1"/>
</dbReference>
<dbReference type="Gene3D" id="1.20.5.3310">
    <property type="match status" value="1"/>
</dbReference>
<dbReference type="EMBL" id="CP047226">
    <property type="protein sequence ID" value="QHG08624.1"/>
    <property type="molecule type" value="Genomic_DNA"/>
</dbReference>
<evidence type="ECO:0000313" key="11">
    <source>
        <dbReference type="EMBL" id="QHG08624.1"/>
    </source>
</evidence>
<keyword evidence="7 9" id="KW-0811">Translocation</keyword>
<dbReference type="PANTHER" id="PTHR33162">
    <property type="entry name" value="SEC-INDEPENDENT PROTEIN TRANSLOCASE PROTEIN TATA, CHLOROPLASTIC"/>
    <property type="match status" value="1"/>
</dbReference>
<keyword evidence="4 9" id="KW-0812">Transmembrane</keyword>
<dbReference type="HAMAP" id="MF_00237">
    <property type="entry name" value="TatB"/>
    <property type="match status" value="1"/>
</dbReference>
<keyword evidence="3 9" id="KW-1003">Cell membrane</keyword>
<organism evidence="11">
    <name type="scientific">Faucicola osloensis</name>
    <name type="common">Moraxella osloensis</name>
    <dbReference type="NCBI Taxonomy" id="34062"/>
    <lineage>
        <taxon>Bacteria</taxon>
        <taxon>Pseudomonadati</taxon>
        <taxon>Pseudomonadota</taxon>
        <taxon>Gammaproteobacteria</taxon>
        <taxon>Moraxellales</taxon>
        <taxon>Moraxellaceae</taxon>
        <taxon>Faucicola</taxon>
    </lineage>
</organism>
<evidence type="ECO:0000256" key="4">
    <source>
        <dbReference type="ARBA" id="ARBA00022692"/>
    </source>
</evidence>
<dbReference type="NCBIfam" id="TIGR01410">
    <property type="entry name" value="tatB"/>
    <property type="match status" value="1"/>
</dbReference>
<comment type="subcellular location">
    <subcellularLocation>
        <location evidence="9">Cell membrane</location>
        <topology evidence="9">Single-pass membrane protein</topology>
    </subcellularLocation>
    <subcellularLocation>
        <location evidence="1">Membrane</location>
        <topology evidence="1">Single-pass membrane protein</topology>
    </subcellularLocation>
</comment>
<name>A0A6P1KJZ5_FAUOS</name>
<evidence type="ECO:0000256" key="1">
    <source>
        <dbReference type="ARBA" id="ARBA00004167"/>
    </source>
</evidence>
<evidence type="ECO:0000256" key="3">
    <source>
        <dbReference type="ARBA" id="ARBA00022475"/>
    </source>
</evidence>
<dbReference type="InterPro" id="IPR003369">
    <property type="entry name" value="TatA/B/E"/>
</dbReference>
<reference evidence="11" key="1">
    <citation type="journal article" date="2020" name="Microbiol. Resour. Announc.">
        <title>Complete Genome Sequence of Moraxella osloensis Strain YV1, Isolated from an Australian Wastewater Treatment Plant.</title>
        <authorList>
            <person name="Batinovic S."/>
            <person name="Rice D.T.F."/>
            <person name="Seviour R.J."/>
            <person name="Petrovski S."/>
        </authorList>
    </citation>
    <scope>NUCLEOTIDE SEQUENCE</scope>
    <source>
        <strain evidence="11">YV1</strain>
    </source>
</reference>
<evidence type="ECO:0000256" key="7">
    <source>
        <dbReference type="ARBA" id="ARBA00023010"/>
    </source>
</evidence>
<accession>A0A6P1KJZ5</accession>
<evidence type="ECO:0000256" key="5">
    <source>
        <dbReference type="ARBA" id="ARBA00022927"/>
    </source>
</evidence>
<keyword evidence="8 9" id="KW-0472">Membrane</keyword>
<evidence type="ECO:0000256" key="2">
    <source>
        <dbReference type="ARBA" id="ARBA00022448"/>
    </source>
</evidence>
<comment type="similarity">
    <text evidence="9">Belongs to the TatB family.</text>
</comment>
<proteinExistence type="inferred from homology"/>
<dbReference type="GO" id="GO:0043953">
    <property type="term" value="P:protein transport by the Tat complex"/>
    <property type="evidence" value="ECO:0007669"/>
    <property type="project" value="UniProtKB-UniRule"/>
</dbReference>
<protein>
    <recommendedName>
        <fullName evidence="9">Sec-independent protein translocase protein TatB</fullName>
    </recommendedName>
</protein>
<evidence type="ECO:0000256" key="10">
    <source>
        <dbReference type="SAM" id="MobiDB-lite"/>
    </source>
</evidence>
<feature type="compositionally biased region" description="Polar residues" evidence="10">
    <location>
        <begin position="101"/>
        <end position="112"/>
    </location>
</feature>